<evidence type="ECO:0000256" key="3">
    <source>
        <dbReference type="SAM" id="SignalP"/>
    </source>
</evidence>
<proteinExistence type="predicted"/>
<dbReference type="Pfam" id="PF13505">
    <property type="entry name" value="OMP_b-brl"/>
    <property type="match status" value="1"/>
</dbReference>
<accession>A0ABU1ZPS3</accession>
<feature type="chain" id="PRO_5046274336" evidence="3">
    <location>
        <begin position="22"/>
        <end position="194"/>
    </location>
</feature>
<dbReference type="SUPFAM" id="SSF56925">
    <property type="entry name" value="OMPA-like"/>
    <property type="match status" value="1"/>
</dbReference>
<comment type="caution">
    <text evidence="5">The sequence shown here is derived from an EMBL/GenBank/DDBJ whole genome shotgun (WGS) entry which is preliminary data.</text>
</comment>
<evidence type="ECO:0000313" key="5">
    <source>
        <dbReference type="EMBL" id="MDR7307478.1"/>
    </source>
</evidence>
<reference evidence="5 6" key="1">
    <citation type="submission" date="2023-07" db="EMBL/GenBank/DDBJ databases">
        <title>Sorghum-associated microbial communities from plants grown in Nebraska, USA.</title>
        <authorList>
            <person name="Schachtman D."/>
        </authorList>
    </citation>
    <scope>NUCLEOTIDE SEQUENCE [LARGE SCALE GENOMIC DNA]</scope>
    <source>
        <strain evidence="5 6">BE308</strain>
    </source>
</reference>
<keyword evidence="2 3" id="KW-0732">Signal</keyword>
<evidence type="ECO:0000256" key="2">
    <source>
        <dbReference type="ARBA" id="ARBA00022729"/>
    </source>
</evidence>
<keyword evidence="6" id="KW-1185">Reference proteome</keyword>
<dbReference type="InterPro" id="IPR011250">
    <property type="entry name" value="OMP/PagP_B-barrel"/>
</dbReference>
<evidence type="ECO:0000259" key="4">
    <source>
        <dbReference type="Pfam" id="PF13505"/>
    </source>
</evidence>
<dbReference type="EMBL" id="JAVDXO010000006">
    <property type="protein sequence ID" value="MDR7307478.1"/>
    <property type="molecule type" value="Genomic_DNA"/>
</dbReference>
<sequence length="194" mass="20101">MKKLFLATFVLGSIAASSAFAAGPTDLSGFSVGTTAEFSRGASNATDGTSDTGQSTALGLQARYDWSLAPNFALGLGASYSSGNHQAGTYASGAAATINNRYSLDIIPTVALANNFQLYGKLSSIYGAASSDDGANTANVQGVGYGVGVRQMLDKNMYWQAGYDLNQFRDVSFSTGTTSSLKENVLSIGIGYKF</sequence>
<gene>
    <name evidence="5" type="ORF">J2X15_002765</name>
</gene>
<comment type="subcellular location">
    <subcellularLocation>
        <location evidence="1">Cell outer membrane</location>
    </subcellularLocation>
</comment>
<feature type="domain" description="Outer membrane protein beta-barrel" evidence="4">
    <location>
        <begin position="8"/>
        <end position="194"/>
    </location>
</feature>
<dbReference type="RefSeq" id="WP_310343777.1">
    <property type="nucleotide sequence ID" value="NZ_JAVDXO010000006.1"/>
</dbReference>
<protein>
    <submittedName>
        <fullName evidence="5">Opacity protein-like surface antigen</fullName>
    </submittedName>
</protein>
<dbReference type="InterPro" id="IPR027385">
    <property type="entry name" value="Beta-barrel_OMP"/>
</dbReference>
<dbReference type="Proteomes" id="UP001268089">
    <property type="component" value="Unassembled WGS sequence"/>
</dbReference>
<name>A0ABU1ZPS3_9BURK</name>
<evidence type="ECO:0000313" key="6">
    <source>
        <dbReference type="Proteomes" id="UP001268089"/>
    </source>
</evidence>
<evidence type="ECO:0000256" key="1">
    <source>
        <dbReference type="ARBA" id="ARBA00004442"/>
    </source>
</evidence>
<dbReference type="Gene3D" id="2.40.160.20">
    <property type="match status" value="1"/>
</dbReference>
<feature type="signal peptide" evidence="3">
    <location>
        <begin position="1"/>
        <end position="21"/>
    </location>
</feature>
<organism evidence="5 6">
    <name type="scientific">Rhodoferax saidenbachensis</name>
    <dbReference type="NCBI Taxonomy" id="1484693"/>
    <lineage>
        <taxon>Bacteria</taxon>
        <taxon>Pseudomonadati</taxon>
        <taxon>Pseudomonadota</taxon>
        <taxon>Betaproteobacteria</taxon>
        <taxon>Burkholderiales</taxon>
        <taxon>Comamonadaceae</taxon>
        <taxon>Rhodoferax</taxon>
    </lineage>
</organism>